<reference evidence="4" key="1">
    <citation type="submission" date="2017-10" db="EMBL/GenBank/DDBJ databases">
        <title>Rapid genome shrinkage in a self-fertile nematode reveals novel sperm competition proteins.</title>
        <authorList>
            <person name="Yin D."/>
            <person name="Schwarz E.M."/>
            <person name="Thomas C.G."/>
            <person name="Felde R.L."/>
            <person name="Korf I.F."/>
            <person name="Cutter A.D."/>
            <person name="Schartner C.M."/>
            <person name="Ralston E.J."/>
            <person name="Meyer B.J."/>
            <person name="Haag E.S."/>
        </authorList>
    </citation>
    <scope>NUCLEOTIDE SEQUENCE [LARGE SCALE GENOMIC DNA]</scope>
    <source>
        <strain evidence="4">JU1422</strain>
    </source>
</reference>
<dbReference type="Proteomes" id="UP000230233">
    <property type="component" value="Chromosome V"/>
</dbReference>
<gene>
    <name evidence="3" type="primary">Cni-F36G9.7</name>
    <name evidence="3" type="synonym">Cnig_chr_V.g20875</name>
    <name evidence="3" type="ORF">B9Z55_020875</name>
</gene>
<keyword evidence="4" id="KW-1185">Reference proteome</keyword>
<organism evidence="3 4">
    <name type="scientific">Caenorhabditis nigoni</name>
    <dbReference type="NCBI Taxonomy" id="1611254"/>
    <lineage>
        <taxon>Eukaryota</taxon>
        <taxon>Metazoa</taxon>
        <taxon>Ecdysozoa</taxon>
        <taxon>Nematoda</taxon>
        <taxon>Chromadorea</taxon>
        <taxon>Rhabditida</taxon>
        <taxon>Rhabditina</taxon>
        <taxon>Rhabditomorpha</taxon>
        <taxon>Rhabditoidea</taxon>
        <taxon>Rhabditidae</taxon>
        <taxon>Peloderinae</taxon>
        <taxon>Caenorhabditis</taxon>
    </lineage>
</organism>
<feature type="transmembrane region" description="Helical" evidence="2">
    <location>
        <begin position="43"/>
        <end position="65"/>
    </location>
</feature>
<dbReference type="EMBL" id="PDUG01000005">
    <property type="protein sequence ID" value="PIC29210.1"/>
    <property type="molecule type" value="Genomic_DNA"/>
</dbReference>
<feature type="compositionally biased region" description="Basic and acidic residues" evidence="1">
    <location>
        <begin position="236"/>
        <end position="247"/>
    </location>
</feature>
<feature type="region of interest" description="Disordered" evidence="1">
    <location>
        <begin position="230"/>
        <end position="253"/>
    </location>
</feature>
<evidence type="ECO:0000313" key="4">
    <source>
        <dbReference type="Proteomes" id="UP000230233"/>
    </source>
</evidence>
<keyword evidence="2" id="KW-0472">Membrane</keyword>
<evidence type="ECO:0000313" key="3">
    <source>
        <dbReference type="EMBL" id="PIC29210.1"/>
    </source>
</evidence>
<evidence type="ECO:0000256" key="1">
    <source>
        <dbReference type="SAM" id="MobiDB-lite"/>
    </source>
</evidence>
<accession>A0A2G5TPI0</accession>
<dbReference type="OrthoDB" id="5835831at2759"/>
<feature type="transmembrane region" description="Helical" evidence="2">
    <location>
        <begin position="298"/>
        <end position="321"/>
    </location>
</feature>
<dbReference type="AlphaFoldDB" id="A0A2G5TPI0"/>
<name>A0A2G5TPI0_9PELO</name>
<comment type="caution">
    <text evidence="3">The sequence shown here is derived from an EMBL/GenBank/DDBJ whole genome shotgun (WGS) entry which is preliminary data.</text>
</comment>
<sequence length="342" mass="39394">MMNCANFQLATQILSSTFLISISSLFLYFAISEHGPSANTFVPYWMVIVAIILKLEILFSWISYTKKEAKLVLNFDVLLKIAVLIITIVGVFMQFTYIMSVGGFDKAPRLFIYGFGFGLYIVKVYACIFIKYLVTVCYDYLTSFQNKTRKMKTLLEYVVIYVTNVILLGIGVLFLYVGIRDNCWSGRLDVCFYLPTWMILVAVLIFIDRLIYWKHKFNGVVFEGKFPRPRSSIRNSNKEQIRQWQKDKQKRSSSKKLRTSSIVFRVILSLVTLGLTITALHVLIAVVHGKGAENPDPIIFSFYFGLLTLFVYFCMLIKYLYNFCMSRVKKSKSTTPAPMPNP</sequence>
<keyword evidence="2" id="KW-0812">Transmembrane</keyword>
<proteinExistence type="predicted"/>
<dbReference type="PANTHER" id="PTHR34152">
    <property type="entry name" value="PROTEIN CBG12353-RELATED"/>
    <property type="match status" value="1"/>
</dbReference>
<feature type="transmembrane region" description="Helical" evidence="2">
    <location>
        <begin position="110"/>
        <end position="134"/>
    </location>
</feature>
<feature type="transmembrane region" description="Helical" evidence="2">
    <location>
        <begin position="262"/>
        <end position="286"/>
    </location>
</feature>
<keyword evidence="2" id="KW-1133">Transmembrane helix</keyword>
<feature type="transmembrane region" description="Helical" evidence="2">
    <location>
        <begin position="77"/>
        <end position="98"/>
    </location>
</feature>
<feature type="transmembrane region" description="Helical" evidence="2">
    <location>
        <begin position="154"/>
        <end position="178"/>
    </location>
</feature>
<feature type="transmembrane region" description="Helical" evidence="2">
    <location>
        <begin position="190"/>
        <end position="207"/>
    </location>
</feature>
<feature type="transmembrane region" description="Helical" evidence="2">
    <location>
        <begin position="12"/>
        <end position="31"/>
    </location>
</feature>
<dbReference type="PANTHER" id="PTHR34152:SF7">
    <property type="entry name" value="GROUP-SPECIFIC PROTEIN"/>
    <property type="match status" value="1"/>
</dbReference>
<protein>
    <submittedName>
        <fullName evidence="3">Uncharacterized protein</fullName>
    </submittedName>
</protein>
<evidence type="ECO:0000256" key="2">
    <source>
        <dbReference type="SAM" id="Phobius"/>
    </source>
</evidence>